<evidence type="ECO:0000256" key="4">
    <source>
        <dbReference type="ARBA" id="ARBA00022729"/>
    </source>
</evidence>
<gene>
    <name evidence="6" type="ORF">CB5_LOCUS5019</name>
</gene>
<feature type="region of interest" description="Disordered" evidence="5">
    <location>
        <begin position="243"/>
        <end position="276"/>
    </location>
</feature>
<dbReference type="Gene3D" id="2.40.40.10">
    <property type="entry name" value="RlpA-like domain"/>
    <property type="match status" value="1"/>
</dbReference>
<feature type="compositionally biased region" description="Gly residues" evidence="5">
    <location>
        <begin position="134"/>
        <end position="144"/>
    </location>
</feature>
<organism evidence="6">
    <name type="scientific">Ananas comosus var. bracteatus</name>
    <name type="common">red pineapple</name>
    <dbReference type="NCBI Taxonomy" id="296719"/>
    <lineage>
        <taxon>Eukaryota</taxon>
        <taxon>Viridiplantae</taxon>
        <taxon>Streptophyta</taxon>
        <taxon>Embryophyta</taxon>
        <taxon>Tracheophyta</taxon>
        <taxon>Spermatophyta</taxon>
        <taxon>Magnoliopsida</taxon>
        <taxon>Liliopsida</taxon>
        <taxon>Poales</taxon>
        <taxon>Bromeliaceae</taxon>
        <taxon>Bromelioideae</taxon>
        <taxon>Ananas</taxon>
    </lineage>
</organism>
<reference evidence="6" key="1">
    <citation type="submission" date="2020-07" db="EMBL/GenBank/DDBJ databases">
        <authorList>
            <person name="Lin J."/>
        </authorList>
    </citation>
    <scope>NUCLEOTIDE SEQUENCE</scope>
</reference>
<feature type="region of interest" description="Disordered" evidence="5">
    <location>
        <begin position="323"/>
        <end position="363"/>
    </location>
</feature>
<evidence type="ECO:0000256" key="5">
    <source>
        <dbReference type="SAM" id="MobiDB-lite"/>
    </source>
</evidence>
<evidence type="ECO:0000256" key="2">
    <source>
        <dbReference type="ARBA" id="ARBA00005592"/>
    </source>
</evidence>
<dbReference type="AlphaFoldDB" id="A0A6V7NTN6"/>
<comment type="similarity">
    <text evidence="2">Belongs to the kiwellin family.</text>
</comment>
<comment type="subcellular location">
    <subcellularLocation>
        <location evidence="1">Secreted</location>
    </subcellularLocation>
</comment>
<accession>A0A6V7NTN6</accession>
<sequence length="399" mass="42367">MRTNGGARDNIAAPAVLPLASPIPDPVGPIAPNLDGPDAPELAAAAAKSVLLSLCLPLLLLPLRGDASFAATALCSARRTSDPFKPRPSPPPRPRPRRALWRGRARSPPRRARSRRRQLSDREGEGFAAAAADSGGGGGGGGSGSSRRRRRRGGAAGEAQKGDVREEEEEGECNNGSIDRSIGHGQFSSCIRHQPTTSHRCHVRTSDQILPRERPLTRQVRLVQPRGLLGLLRAGQALPAVPLLPSGHRADPGDHDAEQLRQGRGRRGPSECDGKYHPDHEMVVALSTGWFDRSSRCLKSIRIAAANGRSVLAKVVDECDSAHGCDEEHDFQPPCRTTSWTPRRPCGRRSGSPRRSASIASPGRTFDPPAAAAAANSSCSKLLLLLGLLLLLLLLAAAG</sequence>
<feature type="region of interest" description="Disordered" evidence="5">
    <location>
        <begin position="78"/>
        <end position="181"/>
    </location>
</feature>
<dbReference type="SUPFAM" id="SSF50685">
    <property type="entry name" value="Barwin-like endoglucanases"/>
    <property type="match status" value="1"/>
</dbReference>
<evidence type="ECO:0000313" key="6">
    <source>
        <dbReference type="EMBL" id="CAD1821808.1"/>
    </source>
</evidence>
<keyword evidence="4" id="KW-0732">Signal</keyword>
<dbReference type="Pfam" id="PF24300">
    <property type="entry name" value="KWL1"/>
    <property type="match status" value="1"/>
</dbReference>
<dbReference type="CDD" id="cd22270">
    <property type="entry name" value="DPBB_kiwellin-like"/>
    <property type="match status" value="1"/>
</dbReference>
<dbReference type="InterPro" id="IPR039271">
    <property type="entry name" value="Kiwellin-like"/>
</dbReference>
<dbReference type="PANTHER" id="PTHR33191">
    <property type="entry name" value="RIPENING-RELATED PROTEIN 2-RELATED"/>
    <property type="match status" value="1"/>
</dbReference>
<dbReference type="EMBL" id="LR862141">
    <property type="protein sequence ID" value="CAD1821808.1"/>
    <property type="molecule type" value="Genomic_DNA"/>
</dbReference>
<evidence type="ECO:0000256" key="3">
    <source>
        <dbReference type="ARBA" id="ARBA00022525"/>
    </source>
</evidence>
<proteinExistence type="inferred from homology"/>
<keyword evidence="3" id="KW-0964">Secreted</keyword>
<name>A0A6V7NTN6_ANACO</name>
<dbReference type="PANTHER" id="PTHR33191:SF58">
    <property type="entry name" value="RIPENING-RELATED PROTEIN 1"/>
    <property type="match status" value="1"/>
</dbReference>
<dbReference type="GO" id="GO:0005576">
    <property type="term" value="C:extracellular region"/>
    <property type="evidence" value="ECO:0007669"/>
    <property type="project" value="UniProtKB-SubCell"/>
</dbReference>
<feature type="compositionally biased region" description="Basic and acidic residues" evidence="5">
    <location>
        <begin position="248"/>
        <end position="261"/>
    </location>
</feature>
<evidence type="ECO:0000256" key="1">
    <source>
        <dbReference type="ARBA" id="ARBA00004613"/>
    </source>
</evidence>
<feature type="compositionally biased region" description="Basic residues" evidence="5">
    <location>
        <begin position="94"/>
        <end position="117"/>
    </location>
</feature>
<dbReference type="InterPro" id="IPR036908">
    <property type="entry name" value="RlpA-like_sf"/>
</dbReference>
<feature type="compositionally biased region" description="Low complexity" evidence="5">
    <location>
        <begin position="342"/>
        <end position="363"/>
    </location>
</feature>
<protein>
    <submittedName>
        <fullName evidence="6">Uncharacterized protein</fullName>
    </submittedName>
</protein>